<evidence type="ECO:0000256" key="3">
    <source>
        <dbReference type="ARBA" id="ARBA00022741"/>
    </source>
</evidence>
<dbReference type="GO" id="GO:0005829">
    <property type="term" value="C:cytosol"/>
    <property type="evidence" value="ECO:0007669"/>
    <property type="project" value="TreeGrafter"/>
</dbReference>
<evidence type="ECO:0000256" key="4">
    <source>
        <dbReference type="ARBA" id="ARBA00022749"/>
    </source>
</evidence>
<dbReference type="InterPro" id="IPR017926">
    <property type="entry name" value="GATASE"/>
</dbReference>
<reference evidence="8 9" key="1">
    <citation type="submission" date="2017-11" db="EMBL/GenBank/DDBJ databases">
        <title>Isolation and Characterization of Methanofollis Species from Methane Seep Offshore SW Taiwan.</title>
        <authorList>
            <person name="Teng N.-H."/>
            <person name="Lai M.-C."/>
            <person name="Chen S.-C."/>
        </authorList>
    </citation>
    <scope>NUCLEOTIDE SEQUENCE [LARGE SCALE GENOMIC DNA]</scope>
    <source>
        <strain evidence="8 9">FWC-SCC2</strain>
    </source>
</reference>
<keyword evidence="6" id="KW-0067">ATP-binding</keyword>
<dbReference type="GO" id="GO:0005524">
    <property type="term" value="F:ATP binding"/>
    <property type="evidence" value="ECO:0007669"/>
    <property type="project" value="UniProtKB-KW"/>
</dbReference>
<dbReference type="RefSeq" id="WP_130646433.1">
    <property type="nucleotide sequence ID" value="NZ_PGCL01000002.1"/>
</dbReference>
<keyword evidence="9" id="KW-1185">Reference proteome</keyword>
<evidence type="ECO:0000256" key="5">
    <source>
        <dbReference type="ARBA" id="ARBA00022755"/>
    </source>
</evidence>
<evidence type="ECO:0000313" key="8">
    <source>
        <dbReference type="EMBL" id="TAJ44638.1"/>
    </source>
</evidence>
<dbReference type="PANTHER" id="PTHR11922:SF2">
    <property type="entry name" value="GMP SYNTHASE [GLUTAMINE-HYDROLYZING]"/>
    <property type="match status" value="1"/>
</dbReference>
<gene>
    <name evidence="8" type="ORF">CUJ86_04850</name>
</gene>
<evidence type="ECO:0000256" key="1">
    <source>
        <dbReference type="ARBA" id="ARBA00002332"/>
    </source>
</evidence>
<dbReference type="SUPFAM" id="SSF52317">
    <property type="entry name" value="Class I glutamine amidotransferase-like"/>
    <property type="match status" value="1"/>
</dbReference>
<feature type="domain" description="Glutamine amidotransferase" evidence="7">
    <location>
        <begin position="19"/>
        <end position="172"/>
    </location>
</feature>
<dbReference type="PROSITE" id="PS51273">
    <property type="entry name" value="GATASE_TYPE_1"/>
    <property type="match status" value="1"/>
</dbReference>
<keyword evidence="4" id="KW-0332">GMP biosynthesis</keyword>
<organism evidence="8 9">
    <name type="scientific">Methanofollis fontis</name>
    <dbReference type="NCBI Taxonomy" id="2052832"/>
    <lineage>
        <taxon>Archaea</taxon>
        <taxon>Methanobacteriati</taxon>
        <taxon>Methanobacteriota</taxon>
        <taxon>Stenosarchaea group</taxon>
        <taxon>Methanomicrobia</taxon>
        <taxon>Methanomicrobiales</taxon>
        <taxon>Methanomicrobiaceae</taxon>
        <taxon>Methanofollis</taxon>
    </lineage>
</organism>
<protein>
    <recommendedName>
        <fullName evidence="7">Glutamine amidotransferase domain-containing protein</fullName>
    </recommendedName>
</protein>
<keyword evidence="5" id="KW-0658">Purine biosynthesis</keyword>
<comment type="caution">
    <text evidence="8">The sequence shown here is derived from an EMBL/GenBank/DDBJ whole genome shotgun (WGS) entry which is preliminary data.</text>
</comment>
<accession>A0A483CTN0</accession>
<dbReference type="EMBL" id="PGCL01000002">
    <property type="protein sequence ID" value="TAJ44638.1"/>
    <property type="molecule type" value="Genomic_DNA"/>
</dbReference>
<keyword evidence="2" id="KW-0436">Ligase</keyword>
<evidence type="ECO:0000259" key="7">
    <source>
        <dbReference type="Pfam" id="PF00117"/>
    </source>
</evidence>
<dbReference type="GO" id="GO:0003921">
    <property type="term" value="F:GMP synthase activity"/>
    <property type="evidence" value="ECO:0007669"/>
    <property type="project" value="TreeGrafter"/>
</dbReference>
<evidence type="ECO:0000313" key="9">
    <source>
        <dbReference type="Proteomes" id="UP000292580"/>
    </source>
</evidence>
<evidence type="ECO:0000256" key="2">
    <source>
        <dbReference type="ARBA" id="ARBA00022598"/>
    </source>
</evidence>
<dbReference type="Gene3D" id="3.40.50.880">
    <property type="match status" value="1"/>
</dbReference>
<dbReference type="PANTHER" id="PTHR11922">
    <property type="entry name" value="GMP SYNTHASE-RELATED"/>
    <property type="match status" value="1"/>
</dbReference>
<dbReference type="OrthoDB" id="7388at2157"/>
<dbReference type="Proteomes" id="UP000292580">
    <property type="component" value="Unassembled WGS sequence"/>
</dbReference>
<keyword evidence="3" id="KW-0547">Nucleotide-binding</keyword>
<dbReference type="InterPro" id="IPR029062">
    <property type="entry name" value="Class_I_gatase-like"/>
</dbReference>
<dbReference type="Pfam" id="PF00117">
    <property type="entry name" value="GATase"/>
    <property type="match status" value="1"/>
</dbReference>
<evidence type="ECO:0000256" key="6">
    <source>
        <dbReference type="ARBA" id="ARBA00022840"/>
    </source>
</evidence>
<dbReference type="AlphaFoldDB" id="A0A483CTN0"/>
<name>A0A483CTN0_9EURY</name>
<comment type="function">
    <text evidence="1">Catalyzes the synthesis of GMP from XMP.</text>
</comment>
<proteinExistence type="predicted"/>
<sequence length="192" mass="20854">MILLVDLCWKEDSLSTYEFVHPIRRVLLDAGIKVHTLHYTQFDGAIPASVRGVILCGTAMADNGFSADIERFGWIRECTVPVLGICAGMQVIAAVFGGSIVPGTAIGMTEVRPVRSGGLLGGRERFNAYELHSSSVRPPEDFIVCAVSDGGVQAIQHPEKEIYGVLFHPEVRNEWLITGFAALVGEGREEGR</sequence>